<feature type="non-terminal residue" evidence="2">
    <location>
        <position position="1"/>
    </location>
</feature>
<dbReference type="AlphaFoldDB" id="A0A6J4NV45"/>
<feature type="compositionally biased region" description="Basic residues" evidence="1">
    <location>
        <begin position="57"/>
        <end position="68"/>
    </location>
</feature>
<feature type="compositionally biased region" description="Basic and acidic residues" evidence="1">
    <location>
        <begin position="70"/>
        <end position="85"/>
    </location>
</feature>
<dbReference type="EMBL" id="CADCUM010000108">
    <property type="protein sequence ID" value="CAA9398466.1"/>
    <property type="molecule type" value="Genomic_DNA"/>
</dbReference>
<reference evidence="2" key="1">
    <citation type="submission" date="2020-02" db="EMBL/GenBank/DDBJ databases">
        <authorList>
            <person name="Meier V. D."/>
        </authorList>
    </citation>
    <scope>NUCLEOTIDE SEQUENCE</scope>
    <source>
        <strain evidence="2">AVDCRST_MAG32</strain>
    </source>
</reference>
<protein>
    <submittedName>
        <fullName evidence="2">MoaD/ThiS family protein clustered with threonine synthase</fullName>
    </submittedName>
</protein>
<feature type="non-terminal residue" evidence="2">
    <location>
        <position position="91"/>
    </location>
</feature>
<proteinExistence type="predicted"/>
<evidence type="ECO:0000256" key="1">
    <source>
        <dbReference type="SAM" id="MobiDB-lite"/>
    </source>
</evidence>
<sequence length="91" mass="10812">ERLRPDPHDPAHLHRRRVRGDRRGRHPGGRARRPGRALLRHQGPDPRRGGAAAPVRQRLRRQRRRPVPRRPGDPHARRHPDLRDPGRRRRL</sequence>
<organism evidence="2">
    <name type="scientific">uncultured Nocardioides sp</name>
    <dbReference type="NCBI Taxonomy" id="198441"/>
    <lineage>
        <taxon>Bacteria</taxon>
        <taxon>Bacillati</taxon>
        <taxon>Actinomycetota</taxon>
        <taxon>Actinomycetes</taxon>
        <taxon>Propionibacteriales</taxon>
        <taxon>Nocardioidaceae</taxon>
        <taxon>Nocardioides</taxon>
        <taxon>environmental samples</taxon>
    </lineage>
</organism>
<evidence type="ECO:0000313" key="2">
    <source>
        <dbReference type="EMBL" id="CAA9398466.1"/>
    </source>
</evidence>
<name>A0A6J4NV45_9ACTN</name>
<gene>
    <name evidence="2" type="ORF">AVDCRST_MAG32-2704</name>
</gene>
<accession>A0A6J4NV45</accession>
<feature type="region of interest" description="Disordered" evidence="1">
    <location>
        <begin position="1"/>
        <end position="91"/>
    </location>
</feature>
<feature type="compositionally biased region" description="Basic and acidic residues" evidence="1">
    <location>
        <begin position="1"/>
        <end position="12"/>
    </location>
</feature>
<feature type="compositionally biased region" description="Basic residues" evidence="1">
    <location>
        <begin position="13"/>
        <end position="39"/>
    </location>
</feature>